<dbReference type="Proteomes" id="UP000288102">
    <property type="component" value="Unassembled WGS sequence"/>
</dbReference>
<evidence type="ECO:0000313" key="2">
    <source>
        <dbReference type="Proteomes" id="UP000288102"/>
    </source>
</evidence>
<dbReference type="AlphaFoldDB" id="A0A434A104"/>
<keyword evidence="2" id="KW-1185">Reference proteome</keyword>
<organism evidence="1 2">
    <name type="scientific">Flavobacterium cupreum</name>
    <dbReference type="NCBI Taxonomy" id="2133766"/>
    <lineage>
        <taxon>Bacteria</taxon>
        <taxon>Pseudomonadati</taxon>
        <taxon>Bacteroidota</taxon>
        <taxon>Flavobacteriia</taxon>
        <taxon>Flavobacteriales</taxon>
        <taxon>Flavobacteriaceae</taxon>
        <taxon>Flavobacterium</taxon>
    </lineage>
</organism>
<reference evidence="2" key="1">
    <citation type="journal article" date="2019" name="Syst. Appl. Microbiol.">
        <title>Flavobacterium circumlabens sp. nov. and Flavobacterium cupreum sp. nov., two psychrotrophic species isolated from Antarctic environmental samples.</title>
        <authorList>
            <person name="Kralova S."/>
            <person name="Busse H.-J."/>
            <person name="Svec P."/>
            <person name="Maslanova I."/>
            <person name="Stankova E."/>
            <person name="Bartak M."/>
            <person name="Sedlacek I."/>
        </authorList>
    </citation>
    <scope>NUCLEOTIDE SEQUENCE [LARGE SCALE GENOMIC DNA]</scope>
    <source>
        <strain evidence="2">CCM 8825</strain>
    </source>
</reference>
<dbReference type="RefSeq" id="WP_127340656.1">
    <property type="nucleotide sequence ID" value="NZ_QWDM01000021.1"/>
</dbReference>
<evidence type="ECO:0000313" key="1">
    <source>
        <dbReference type="EMBL" id="RUT68041.1"/>
    </source>
</evidence>
<accession>A0A434A104</accession>
<proteinExistence type="predicted"/>
<sequence>MVAATDFKFKYRLKKVCHEVHELFSRRFKQMYKDFTAKHAKFMHQLGLVKTKVRKAGSIQSFANFAFSEDTFIGKTLRALR</sequence>
<gene>
    <name evidence="1" type="ORF">D0817_23120</name>
</gene>
<dbReference type="OrthoDB" id="10015254at2"/>
<name>A0A434A104_9FLAO</name>
<comment type="caution">
    <text evidence="1">The sequence shown here is derived from an EMBL/GenBank/DDBJ whole genome shotgun (WGS) entry which is preliminary data.</text>
</comment>
<dbReference type="EMBL" id="QWDM01000021">
    <property type="protein sequence ID" value="RUT68041.1"/>
    <property type="molecule type" value="Genomic_DNA"/>
</dbReference>
<protein>
    <submittedName>
        <fullName evidence="1">Uncharacterized protein</fullName>
    </submittedName>
</protein>